<evidence type="ECO:0000256" key="1">
    <source>
        <dbReference type="ARBA" id="ARBA00022630"/>
    </source>
</evidence>
<evidence type="ECO:0000313" key="5">
    <source>
        <dbReference type="EMBL" id="GAQ47104.1"/>
    </source>
</evidence>
<dbReference type="Proteomes" id="UP000068243">
    <property type="component" value="Unassembled WGS sequence"/>
</dbReference>
<accession>A0A100ITL7</accession>
<dbReference type="OMA" id="SREACDI"/>
<dbReference type="InterPro" id="IPR002938">
    <property type="entry name" value="FAD-bd"/>
</dbReference>
<dbReference type="InterPro" id="IPR036188">
    <property type="entry name" value="FAD/NAD-bd_sf"/>
</dbReference>
<dbReference type="Pfam" id="PF01494">
    <property type="entry name" value="FAD_binding_3"/>
    <property type="match status" value="1"/>
</dbReference>
<dbReference type="PRINTS" id="PR00420">
    <property type="entry name" value="RNGMNOXGNASE"/>
</dbReference>
<gene>
    <name evidence="5" type="ORF">ABL_09765</name>
</gene>
<dbReference type="SUPFAM" id="SSF54373">
    <property type="entry name" value="FAD-linked reductases, C-terminal domain"/>
    <property type="match status" value="1"/>
</dbReference>
<evidence type="ECO:0000256" key="3">
    <source>
        <dbReference type="ARBA" id="ARBA00023002"/>
    </source>
</evidence>
<dbReference type="EMBL" id="BCMY01000025">
    <property type="protein sequence ID" value="GAQ47104.1"/>
    <property type="molecule type" value="Genomic_DNA"/>
</dbReference>
<dbReference type="AlphaFoldDB" id="A0A100ITL7"/>
<dbReference type="InterPro" id="IPR051104">
    <property type="entry name" value="FAD_monoxygenase"/>
</dbReference>
<reference evidence="6" key="1">
    <citation type="journal article" date="2016" name="Genome Announc.">
        <title>Draft genome sequence of Aspergillus niger strain An76.</title>
        <authorList>
            <person name="Gong W."/>
            <person name="Cheng Z."/>
            <person name="Zhang H."/>
            <person name="Liu L."/>
            <person name="Gao P."/>
            <person name="Wang L."/>
        </authorList>
    </citation>
    <scope>NUCLEOTIDE SEQUENCE [LARGE SCALE GENOMIC DNA]</scope>
    <source>
        <strain evidence="6">An76</strain>
    </source>
</reference>
<dbReference type="VEuPathDB" id="FungiDB:M747DRAFT_322958"/>
<sequence length="238" mass="26816">MSFNTNQVNAASLIPTCNQHMYSGPKAHVLHFPVAKQKLLNIVAFVNDPTDWPLGQPMSEPATKDEVAVVFSDWGPTVRSIIDLLTSELDKWAVFDGMDHPAPSYSRERICITGDAAHASSPHHGAGAGIGIEDALALCELLDRVQKDRIAHGRSDRWALLETAFKVFSDVRYERSHWLVRSSREACDIFEWIDPACGQDMTKGHEEITRRSHKIWYFDVEGMLKELEHGYARSLARF</sequence>
<dbReference type="GO" id="GO:0016491">
    <property type="term" value="F:oxidoreductase activity"/>
    <property type="evidence" value="ECO:0007669"/>
    <property type="project" value="UniProtKB-KW"/>
</dbReference>
<keyword evidence="1" id="KW-0285">Flavoprotein</keyword>
<evidence type="ECO:0000259" key="4">
    <source>
        <dbReference type="Pfam" id="PF01494"/>
    </source>
</evidence>
<dbReference type="VEuPathDB" id="FungiDB:An11g05130"/>
<dbReference type="SUPFAM" id="SSF51905">
    <property type="entry name" value="FAD/NAD(P)-binding domain"/>
    <property type="match status" value="1"/>
</dbReference>
<proteinExistence type="predicted"/>
<dbReference type="PANTHER" id="PTHR46720">
    <property type="entry name" value="HYDROXYLASE, PUTATIVE (AFU_ORTHOLOGUE AFUA_3G01460)-RELATED"/>
    <property type="match status" value="1"/>
</dbReference>
<evidence type="ECO:0000256" key="2">
    <source>
        <dbReference type="ARBA" id="ARBA00022827"/>
    </source>
</evidence>
<dbReference type="VEuPathDB" id="FungiDB:ASPNIDRAFT2_1150345"/>
<dbReference type="Gene3D" id="3.50.50.60">
    <property type="entry name" value="FAD/NAD(P)-binding domain"/>
    <property type="match status" value="1"/>
</dbReference>
<evidence type="ECO:0000313" key="6">
    <source>
        <dbReference type="Proteomes" id="UP000068243"/>
    </source>
</evidence>
<feature type="domain" description="FAD-binding" evidence="4">
    <location>
        <begin position="83"/>
        <end position="147"/>
    </location>
</feature>
<dbReference type="GO" id="GO:0071949">
    <property type="term" value="F:FAD binding"/>
    <property type="evidence" value="ECO:0007669"/>
    <property type="project" value="InterPro"/>
</dbReference>
<dbReference type="GO" id="GO:0044550">
    <property type="term" value="P:secondary metabolite biosynthetic process"/>
    <property type="evidence" value="ECO:0007669"/>
    <property type="project" value="TreeGrafter"/>
</dbReference>
<dbReference type="OrthoDB" id="417877at2759"/>
<protein>
    <recommendedName>
        <fullName evidence="4">FAD-binding domain-containing protein</fullName>
    </recommendedName>
</protein>
<keyword evidence="3" id="KW-0560">Oxidoreductase</keyword>
<comment type="caution">
    <text evidence="5">The sequence shown here is derived from an EMBL/GenBank/DDBJ whole genome shotgun (WGS) entry which is preliminary data.</text>
</comment>
<keyword evidence="2" id="KW-0274">FAD</keyword>
<dbReference type="PANTHER" id="PTHR46720:SF3">
    <property type="entry name" value="FAD-BINDING DOMAIN-CONTAINING PROTEIN-RELATED"/>
    <property type="match status" value="1"/>
</dbReference>
<dbReference type="VEuPathDB" id="FungiDB:ATCC64974_40620"/>
<organism evidence="5 6">
    <name type="scientific">Aspergillus niger</name>
    <dbReference type="NCBI Taxonomy" id="5061"/>
    <lineage>
        <taxon>Eukaryota</taxon>
        <taxon>Fungi</taxon>
        <taxon>Dikarya</taxon>
        <taxon>Ascomycota</taxon>
        <taxon>Pezizomycotina</taxon>
        <taxon>Eurotiomycetes</taxon>
        <taxon>Eurotiomycetidae</taxon>
        <taxon>Eurotiales</taxon>
        <taxon>Aspergillaceae</taxon>
        <taxon>Aspergillus</taxon>
        <taxon>Aspergillus subgen. Circumdati</taxon>
    </lineage>
</organism>
<name>A0A100ITL7_ASPNG</name>